<evidence type="ECO:0000256" key="6">
    <source>
        <dbReference type="SAM" id="Phobius"/>
    </source>
</evidence>
<comment type="caution">
    <text evidence="7">The sequence shown here is derived from an EMBL/GenBank/DDBJ whole genome shotgun (WGS) entry which is preliminary data.</text>
</comment>
<dbReference type="Proteomes" id="UP000070096">
    <property type="component" value="Unassembled WGS sequence"/>
</dbReference>
<gene>
    <name evidence="7" type="ORF">SGODD07_00297</name>
</gene>
<dbReference type="PIRSF" id="PIRSF035875">
    <property type="entry name" value="RNase_BN"/>
    <property type="match status" value="1"/>
</dbReference>
<evidence type="ECO:0000256" key="3">
    <source>
        <dbReference type="ARBA" id="ARBA00022692"/>
    </source>
</evidence>
<accession>A0A139ND29</accession>
<feature type="transmembrane region" description="Helical" evidence="6">
    <location>
        <begin position="133"/>
        <end position="156"/>
    </location>
</feature>
<dbReference type="AlphaFoldDB" id="A0A139ND29"/>
<evidence type="ECO:0000256" key="4">
    <source>
        <dbReference type="ARBA" id="ARBA00022989"/>
    </source>
</evidence>
<evidence type="ECO:0000256" key="1">
    <source>
        <dbReference type="ARBA" id="ARBA00004651"/>
    </source>
</evidence>
<name>A0A139ND29_STRGN</name>
<reference evidence="7 8" key="1">
    <citation type="submission" date="2016-01" db="EMBL/GenBank/DDBJ databases">
        <title>Highly variable Streptococcus oralis are common among viridans streptococci isolated from primates.</title>
        <authorList>
            <person name="Denapaite D."/>
            <person name="Rieger M."/>
            <person name="Koendgen S."/>
            <person name="Brueckner R."/>
            <person name="Ochigava I."/>
            <person name="Kappeler P."/>
            <person name="Maetz-Rensing K."/>
            <person name="Leendertz F."/>
            <person name="Hakenbeck R."/>
        </authorList>
    </citation>
    <scope>NUCLEOTIDE SEQUENCE [LARGE SCALE GENOMIC DNA]</scope>
    <source>
        <strain evidence="7 8">DD07</strain>
    </source>
</reference>
<keyword evidence="2" id="KW-1003">Cell membrane</keyword>
<evidence type="ECO:0000313" key="7">
    <source>
        <dbReference type="EMBL" id="KXT73940.1"/>
    </source>
</evidence>
<feature type="transmembrane region" description="Helical" evidence="6">
    <location>
        <begin position="93"/>
        <end position="112"/>
    </location>
</feature>
<keyword evidence="5 6" id="KW-0472">Membrane</keyword>
<evidence type="ECO:0000313" key="8">
    <source>
        <dbReference type="Proteomes" id="UP000070096"/>
    </source>
</evidence>
<keyword evidence="4 6" id="KW-1133">Transmembrane helix</keyword>
<dbReference type="PANTHER" id="PTHR30213">
    <property type="entry name" value="INNER MEMBRANE PROTEIN YHJD"/>
    <property type="match status" value="1"/>
</dbReference>
<keyword evidence="3 6" id="KW-0812">Transmembrane</keyword>
<dbReference type="PANTHER" id="PTHR30213:SF0">
    <property type="entry name" value="UPF0761 MEMBRANE PROTEIN YIHY"/>
    <property type="match status" value="1"/>
</dbReference>
<dbReference type="EMBL" id="LQRC01000053">
    <property type="protein sequence ID" value="KXT73940.1"/>
    <property type="molecule type" value="Genomic_DNA"/>
</dbReference>
<proteinExistence type="predicted"/>
<evidence type="ECO:0000256" key="2">
    <source>
        <dbReference type="ARBA" id="ARBA00022475"/>
    </source>
</evidence>
<organism evidence="7 8">
    <name type="scientific">Streptococcus gordonii</name>
    <dbReference type="NCBI Taxonomy" id="1302"/>
    <lineage>
        <taxon>Bacteria</taxon>
        <taxon>Bacillati</taxon>
        <taxon>Bacillota</taxon>
        <taxon>Bacilli</taxon>
        <taxon>Lactobacillales</taxon>
        <taxon>Streptococcaceae</taxon>
        <taxon>Streptococcus</taxon>
    </lineage>
</organism>
<feature type="transmembrane region" description="Helical" evidence="6">
    <location>
        <begin position="33"/>
        <end position="55"/>
    </location>
</feature>
<evidence type="ECO:0000256" key="5">
    <source>
        <dbReference type="ARBA" id="ARBA00023136"/>
    </source>
</evidence>
<feature type="transmembrane region" description="Helical" evidence="6">
    <location>
        <begin position="211"/>
        <end position="233"/>
    </location>
</feature>
<dbReference type="PATRIC" id="fig|1302.21.peg.338"/>
<feature type="transmembrane region" description="Helical" evidence="6">
    <location>
        <begin position="245"/>
        <end position="271"/>
    </location>
</feature>
<dbReference type="GO" id="GO:0005886">
    <property type="term" value="C:plasma membrane"/>
    <property type="evidence" value="ECO:0007669"/>
    <property type="project" value="UniProtKB-SubCell"/>
</dbReference>
<feature type="transmembrane region" description="Helical" evidence="6">
    <location>
        <begin position="176"/>
        <end position="199"/>
    </location>
</feature>
<comment type="subcellular location">
    <subcellularLocation>
        <location evidence="1">Cell membrane</location>
        <topology evidence="1">Multi-pass membrane protein</topology>
    </subcellularLocation>
</comment>
<sequence>MKKIVEKLKQQQFLRAFIGFYDKSEIGMTSIAVAYYFLISALPLLLVLANILPYFQVQTDALLNLLSEMLPDSLYPMVAKAVRAVFGQPSSGLLGFSILSALWAFSKCISFLQKAFNKAYGVTKGHGLLRNRLFSFVVSIGLQILLILSMILSVFGRSILTVVYNVFDLDVSFYRQITTITEGLVFLVLFLTLVALYYLLPNVKINKLRYVLPGTIFVVGILFGLLNLFSVYLEAYMHHFINVRFFGSVVAIIIMLWFIIVSKILIIGAILNASIQSCSESEFQLDRIGSFSFKKKD</sequence>
<dbReference type="Pfam" id="PF03631">
    <property type="entry name" value="Virul_fac_BrkB"/>
    <property type="match status" value="1"/>
</dbReference>
<protein>
    <submittedName>
        <fullName evidence="7">Ribonuclease BN</fullName>
    </submittedName>
</protein>
<dbReference type="InterPro" id="IPR017039">
    <property type="entry name" value="Virul_fac_BrkB"/>
</dbReference>